<reference evidence="3" key="1">
    <citation type="submission" date="2017-08" db="EMBL/GenBank/DDBJ databases">
        <title>Direct submision.</title>
        <authorList>
            <person name="Kim S.-J."/>
            <person name="Rhee S.-K."/>
        </authorList>
    </citation>
    <scope>NUCLEOTIDE SEQUENCE [LARGE SCALE GENOMIC DNA]</scope>
    <source>
        <strain evidence="3">GI5</strain>
    </source>
</reference>
<name>A0A2K9LG56_9GAMM</name>
<protein>
    <recommendedName>
        <fullName evidence="4">Phosphate ABC transporter substrate-binding protein</fullName>
    </recommendedName>
</protein>
<evidence type="ECO:0008006" key="4">
    <source>
        <dbReference type="Google" id="ProtNLM"/>
    </source>
</evidence>
<dbReference type="Gene3D" id="3.40.190.10">
    <property type="entry name" value="Periplasmic binding protein-like II"/>
    <property type="match status" value="1"/>
</dbReference>
<keyword evidence="1" id="KW-0732">Signal</keyword>
<dbReference type="EMBL" id="CP022684">
    <property type="protein sequence ID" value="AUM11230.1"/>
    <property type="molecule type" value="Genomic_DNA"/>
</dbReference>
<feature type="chain" id="PRO_5014603728" description="Phosphate ABC transporter substrate-binding protein" evidence="1">
    <location>
        <begin position="25"/>
        <end position="142"/>
    </location>
</feature>
<organism evidence="2 3">
    <name type="scientific">Ketobacter alkanivorans</name>
    <dbReference type="NCBI Taxonomy" id="1917421"/>
    <lineage>
        <taxon>Bacteria</taxon>
        <taxon>Pseudomonadati</taxon>
        <taxon>Pseudomonadota</taxon>
        <taxon>Gammaproteobacteria</taxon>
        <taxon>Pseudomonadales</taxon>
        <taxon>Ketobacteraceae</taxon>
        <taxon>Ketobacter</taxon>
    </lineage>
</organism>
<accession>A0A2K9LG56</accession>
<gene>
    <name evidence="2" type="ORF">Kalk_01760</name>
</gene>
<dbReference type="AlphaFoldDB" id="A0A2K9LG56"/>
<dbReference type="RefSeq" id="WP_101892570.1">
    <property type="nucleotide sequence ID" value="NZ_CP022684.1"/>
</dbReference>
<proteinExistence type="predicted"/>
<evidence type="ECO:0000313" key="2">
    <source>
        <dbReference type="EMBL" id="AUM11230.1"/>
    </source>
</evidence>
<sequence length="142" mass="15843">MIRELKTLLLLSVMLSSFSPLAMAEGYSVIVHPSNSAEFDKGTVERIFLSKEKTFTNGQPAVPIEIQQPSTHRDYFQETIIRKTDSQVRSYWAMLMFSGKGTPPKEVASEAEVLELISKNPNTLGYIPSDMVTANVKVVLSF</sequence>
<dbReference type="KEGG" id="kak:Kalk_01760"/>
<keyword evidence="3" id="KW-1185">Reference proteome</keyword>
<dbReference type="OrthoDB" id="5368544at2"/>
<dbReference type="Proteomes" id="UP000235116">
    <property type="component" value="Chromosome"/>
</dbReference>
<evidence type="ECO:0000256" key="1">
    <source>
        <dbReference type="SAM" id="SignalP"/>
    </source>
</evidence>
<dbReference type="SUPFAM" id="SSF53850">
    <property type="entry name" value="Periplasmic binding protein-like II"/>
    <property type="match status" value="1"/>
</dbReference>
<evidence type="ECO:0000313" key="3">
    <source>
        <dbReference type="Proteomes" id="UP000235116"/>
    </source>
</evidence>
<feature type="signal peptide" evidence="1">
    <location>
        <begin position="1"/>
        <end position="24"/>
    </location>
</feature>